<dbReference type="InterPro" id="IPR019734">
    <property type="entry name" value="TPR_rpt"/>
</dbReference>
<dbReference type="EMBL" id="JAQJCQ010000008">
    <property type="protein sequence ID" value="MEL4891999.1"/>
    <property type="molecule type" value="Genomic_DNA"/>
</dbReference>
<dbReference type="Proteomes" id="UP001486626">
    <property type="component" value="Unassembled WGS sequence"/>
</dbReference>
<dbReference type="SMART" id="SM00028">
    <property type="entry name" value="TPR"/>
    <property type="match status" value="4"/>
</dbReference>
<accession>A0ABU9LCT4</accession>
<dbReference type="InterPro" id="IPR011990">
    <property type="entry name" value="TPR-like_helical_dom_sf"/>
</dbReference>
<reference evidence="2 3" key="1">
    <citation type="journal article" date="2024" name="FEMS Microbiol. Lett.">
        <title>Xanthomonas protegens sp. nov., a novel rice seed-associated bacterium, provides in vivo protection against X. oryzae pv. oryzae, the bacterial leaf blight pathogen.</title>
        <authorList>
            <person name="Rana R."/>
            <person name="Sharma A."/>
            <person name="Madhavan V.N."/>
            <person name="Korpole S."/>
            <person name="Sonti R.V."/>
            <person name="Patel H.K."/>
            <person name="Patil P.B."/>
        </authorList>
    </citation>
    <scope>NUCLEOTIDE SEQUENCE [LARGE SCALE GENOMIC DNA]</scope>
    <source>
        <strain evidence="2 3">PPL118</strain>
    </source>
</reference>
<organism evidence="2 3">
    <name type="scientific">Xanthomonas protegens</name>
    <dbReference type="NCBI Taxonomy" id="3380705"/>
    <lineage>
        <taxon>Bacteria</taxon>
        <taxon>Pseudomonadati</taxon>
        <taxon>Pseudomonadota</taxon>
        <taxon>Gammaproteobacteria</taxon>
        <taxon>Lysobacterales</taxon>
        <taxon>Lysobacteraceae</taxon>
        <taxon>Xanthomonas</taxon>
    </lineage>
</organism>
<dbReference type="PROSITE" id="PS50005">
    <property type="entry name" value="TPR"/>
    <property type="match status" value="1"/>
</dbReference>
<evidence type="ECO:0000256" key="1">
    <source>
        <dbReference type="PROSITE-ProRule" id="PRU00339"/>
    </source>
</evidence>
<sequence>MQTLIQRGMAALRQDDVDGLYRLWSGTTVLNHLQEADLDVLMQRCDARIQATPGDPAPWRLKCLIYLDRSAHFTGDRQQALRTVAEWAGRAIGLAPHDAEAHRLLGSAHYWLDEPAAAISAYRNAHALQPQVDLQVRLFEMESLPAGQSPQLLQLDFRDGNACHYYGAGVSIGKWKHAGMEPADAGYVDAVQFALYEHGTTLFRQALELGDAAPCNTDTHTFAMCCNNLGLLYLDRGLYAQAQAILEEGLRHSQFQFLHQNLREAYRHQGMHAEAADLALTLMMDYELDTPLFLDCAQAACSHLNRVGRHADVLEIADAAQEEFEALPDDAQDDPELLRMYALVQAHHRLTAARALGRLQPEHVDTALSRAAAEANPHDLDTLFVHASALSEARDYPAAVDAYGTLITQASQQQDLQALKRARHGRGYLLLYYLPDAKAALQDFLAVQRDGTDDFYTHYYQANCHYVLKDYRSALPACDAARALLDDAVVQADAGSAAQLYMMEANCHMNLGAYPASVAAFERSLALHERADVRESYALARQLAAKPKKGLFGRLFS</sequence>
<feature type="repeat" description="TPR" evidence="1">
    <location>
        <begin position="99"/>
        <end position="132"/>
    </location>
</feature>
<name>A0ABU9LCT4_9XANT</name>
<dbReference type="SUPFAM" id="SSF48452">
    <property type="entry name" value="TPR-like"/>
    <property type="match status" value="2"/>
</dbReference>
<dbReference type="RefSeq" id="WP_342073528.1">
    <property type="nucleotide sequence ID" value="NZ_JAQJCQ010000008.1"/>
</dbReference>
<protein>
    <recommendedName>
        <fullName evidence="4">Tetratricopeptide repeat protein</fullName>
    </recommendedName>
</protein>
<evidence type="ECO:0000313" key="3">
    <source>
        <dbReference type="Proteomes" id="UP001486626"/>
    </source>
</evidence>
<evidence type="ECO:0000313" key="2">
    <source>
        <dbReference type="EMBL" id="MEL4891999.1"/>
    </source>
</evidence>
<dbReference type="Gene3D" id="1.25.40.10">
    <property type="entry name" value="Tetratricopeptide repeat domain"/>
    <property type="match status" value="3"/>
</dbReference>
<keyword evidence="3" id="KW-1185">Reference proteome</keyword>
<keyword evidence="1" id="KW-0802">TPR repeat</keyword>
<comment type="caution">
    <text evidence="2">The sequence shown here is derived from an EMBL/GenBank/DDBJ whole genome shotgun (WGS) entry which is preliminary data.</text>
</comment>
<gene>
    <name evidence="2" type="ORF">PIQ37_11225</name>
</gene>
<proteinExistence type="predicted"/>
<evidence type="ECO:0008006" key="4">
    <source>
        <dbReference type="Google" id="ProtNLM"/>
    </source>
</evidence>